<dbReference type="KEGG" id="orh:Ornrh_1183"/>
<feature type="coiled-coil region" evidence="1">
    <location>
        <begin position="1219"/>
        <end position="1246"/>
    </location>
</feature>
<dbReference type="RefSeq" id="WP_014790933.1">
    <property type="nucleotide sequence ID" value="NC_018016.1"/>
</dbReference>
<evidence type="ECO:0000313" key="2">
    <source>
        <dbReference type="EMBL" id="AFL97368.1"/>
    </source>
</evidence>
<feature type="coiled-coil region" evidence="1">
    <location>
        <begin position="781"/>
        <end position="844"/>
    </location>
</feature>
<feature type="coiled-coil region" evidence="1">
    <location>
        <begin position="930"/>
        <end position="975"/>
    </location>
</feature>
<protein>
    <submittedName>
        <fullName evidence="2">Uncharacterized protein</fullName>
    </submittedName>
</protein>
<proteinExistence type="predicted"/>
<feature type="coiled-coil region" evidence="1">
    <location>
        <begin position="514"/>
        <end position="695"/>
    </location>
</feature>
<gene>
    <name evidence="2" type="ordered locus">Ornrh_1183</name>
</gene>
<dbReference type="eggNOG" id="COG1196">
    <property type="taxonomic scope" value="Bacteria"/>
</dbReference>
<organism evidence="2 3">
    <name type="scientific">Ornithobacterium rhinotracheale (strain ATCC 51463 / DSM 15997 / CCUG 23171 / CIP 104009 / LMG 9086)</name>
    <dbReference type="NCBI Taxonomy" id="867902"/>
    <lineage>
        <taxon>Bacteria</taxon>
        <taxon>Pseudomonadati</taxon>
        <taxon>Bacteroidota</taxon>
        <taxon>Flavobacteriia</taxon>
        <taxon>Flavobacteriales</taxon>
        <taxon>Weeksellaceae</taxon>
        <taxon>Ornithobacterium</taxon>
    </lineage>
</organism>
<dbReference type="Proteomes" id="UP000006051">
    <property type="component" value="Chromosome"/>
</dbReference>
<accession>I4A084</accession>
<dbReference type="STRING" id="867902.Ornrh_1183"/>
<keyword evidence="1" id="KW-0175">Coiled coil</keyword>
<name>I4A084_ORNRL</name>
<reference evidence="2 3" key="1">
    <citation type="submission" date="2012-06" db="EMBL/GenBank/DDBJ databases">
        <title>The complete genome of Ornithobacterium rhinotracheale DSM 15997.</title>
        <authorList>
            <consortium name="US DOE Joint Genome Institute (JGI-PGF)"/>
            <person name="Lucas S."/>
            <person name="Copeland A."/>
            <person name="Lapidus A."/>
            <person name="Goodwin L."/>
            <person name="Pitluck S."/>
            <person name="Peters L."/>
            <person name="Mikhailova N."/>
            <person name="Teshima H."/>
            <person name="Kyrpides N."/>
            <person name="Mavromatis K."/>
            <person name="Pagani I."/>
            <person name="Ivanova N."/>
            <person name="Ovchinnikova G."/>
            <person name="Zeytun A."/>
            <person name="Detter J.C."/>
            <person name="Han C."/>
            <person name="Land M."/>
            <person name="Hauser L."/>
            <person name="Markowitz V."/>
            <person name="Cheng J.-F."/>
            <person name="Hugenholtz P."/>
            <person name="Woyke T."/>
            <person name="Wu D."/>
            <person name="Lang E."/>
            <person name="Kopitz M."/>
            <person name="Brambilla E."/>
            <person name="Klenk H.-P."/>
            <person name="Eisen J.A."/>
        </authorList>
    </citation>
    <scope>NUCLEOTIDE SEQUENCE [LARGE SCALE GENOMIC DNA]</scope>
    <source>
        <strain evidence="3">ATCC 51463 / DSM 15997 / CCUG 23171 / LMG 9086</strain>
    </source>
</reference>
<sequence length="1455" mass="163312">MSDFEPIKIDFTVNNKTVLDEFSKMVKAAMEQTKSMDDAQKKFKEYINTQLASSGILSKNATLTEAQSAALKQHASTLAHLKTQIDNTFDPTQQGVYAFQLKKTQEAIQKIIEAANTKIAPIDVEATTQANQKLEEAGRLLDQISDKHFTPQFASPEELEILSQEINKAHDEMEQLGVVIDFVNAKMSSMDSGSKEFQDLKRDIEAANRMLGRTPAIYDTAGNSIDQMSDALRAFKEELAQETDVEKIKVLNQNIETLENTIKKLKNTGKSGFDEFGNQLQENKQKSVNLQTELEQLVQSMARLRIAGKQNSKEYQILRDRAVEVRNAIQRTNQEINASASTTTHLDTLVRATSAIAAGYSMAQGAAALFGAENKEVEQSIMKVTAAMSVLQGLQQIQAELKRNDSILTQAQTLSQKVYTAVVGTSTGALKAFRIALASTGIGLVVVLLGSLIANWDKVTAGIKKSFPAVEGFGDKIDKVKSYVMGFLRAYLSLYETVFKTLVKLFQLDFAGAVNEATNLVKNAKNSFEKAYNESEAANAKDRMNARLDIEIENEKKRIEILKARGRKTDELQRALYNKMLKRYEDDSEKYKEIEQEKAVFEAGILKKRDDEVKKAAEERRRRAEANARKAEQLAQQLAQKRQAALKSIEQAEREYQKSRMQSSEREIADIEDKYNQLKQEAQNAKLGVSELMRIERLRANETKAAKDKQENDSFFKDLQDRKEMYAAYEAFKTKVGQEEADKRYALLVEAHQNYGALLDAEINKIKELGDTITPEQLEKLNKLQTEKKSFDKDKNKAEESKFSDAYNALISFNEKRQAIEEKYRRDKEQLEQISNEKIKAEKLAELEFQRKAAIDAINAEAYERETIMQRMSQNLVGITKRELANRIQSLEEYLDKAGDGLDEEQKKFIKNELEKAKAIQASTDLGVEEKALLQQKAELVERIAQMQKKGITNVSAEAEELDKVNAQLKDIMAKKFAKVSDVAGELGGAFTELGGALKEYDEGLGDTVETMGDLLNIAGDVAGAAASFASGDIVGGITKSIKAITGFLNMGAKVRESERKAREELKKWNDEIFYHQLAYNAELRKRLQDEVKINDLYKSRVENIKEEIAANRKSAEMVKQNIDAVAKRLLNSKTIVDKESYKTGGFLGMWKKTKVRDVEKNIAELLGIGSFEKKLIFKLGKIKIFQTSFIPQKNIEITDELLKKLEQIDASKPLTGDAKEAYQHLKKLKDEYGSLEAANREYLKQLREAATGTTAQALADSIKQGIASGKKSFADFADDIEGFLRNAVLAGLDDKFFTEKVQALHEELEKMIGDGVITTDERDSFNQMYMAIVEEQKKKLELINQAGLNVIKEQENANSLQGAIKGASQESINILSGHMAGLRLHVMDILKIIKANGGNSLERLSELIKIQMNIERNTRKTAENTEKLHSIDEGIFKVEKAIKSNRNDLKANGF</sequence>
<dbReference type="GeneID" id="97257855"/>
<evidence type="ECO:0000313" key="3">
    <source>
        <dbReference type="Proteomes" id="UP000006051"/>
    </source>
</evidence>
<keyword evidence="3" id="KW-1185">Reference proteome</keyword>
<dbReference type="HOGENOM" id="CLU_250953_0_0_10"/>
<feature type="coiled-coil region" evidence="1">
    <location>
        <begin position="159"/>
        <end position="335"/>
    </location>
</feature>
<dbReference type="PATRIC" id="fig|867902.3.peg.1162"/>
<evidence type="ECO:0000256" key="1">
    <source>
        <dbReference type="SAM" id="Coils"/>
    </source>
</evidence>
<dbReference type="EMBL" id="CP003283">
    <property type="protein sequence ID" value="AFL97368.1"/>
    <property type="molecule type" value="Genomic_DNA"/>
</dbReference>